<keyword evidence="2" id="KW-1185">Reference proteome</keyword>
<dbReference type="AlphaFoldDB" id="A0A1B0A3B2"/>
<dbReference type="EnsemblMetazoa" id="GPAI033172-RA">
    <property type="protein sequence ID" value="GPAI033172-PA"/>
    <property type="gene ID" value="GPAI033172"/>
</dbReference>
<proteinExistence type="predicted"/>
<dbReference type="Proteomes" id="UP000092445">
    <property type="component" value="Unassembled WGS sequence"/>
</dbReference>
<name>A0A1B0A3B2_GLOPL</name>
<evidence type="ECO:0000313" key="2">
    <source>
        <dbReference type="Proteomes" id="UP000092445"/>
    </source>
</evidence>
<organism evidence="1 2">
    <name type="scientific">Glossina pallidipes</name>
    <name type="common">Tsetse fly</name>
    <dbReference type="NCBI Taxonomy" id="7398"/>
    <lineage>
        <taxon>Eukaryota</taxon>
        <taxon>Metazoa</taxon>
        <taxon>Ecdysozoa</taxon>
        <taxon>Arthropoda</taxon>
        <taxon>Hexapoda</taxon>
        <taxon>Insecta</taxon>
        <taxon>Pterygota</taxon>
        <taxon>Neoptera</taxon>
        <taxon>Endopterygota</taxon>
        <taxon>Diptera</taxon>
        <taxon>Brachycera</taxon>
        <taxon>Muscomorpha</taxon>
        <taxon>Hippoboscoidea</taxon>
        <taxon>Glossinidae</taxon>
        <taxon>Glossina</taxon>
    </lineage>
</organism>
<dbReference type="VEuPathDB" id="VectorBase:GPAI033172"/>
<sequence length="121" mass="13963">MTSHIYWGESLRNYQLLVDGDDEFVRHADESSMSHVEQYAQYLPLFYDGGDCGISCLLSERRTSQSTYTTTCNKVMGMESIATLRPQTIQSYLLKKCHETFTIKSYKKQKSKKKKKEGGKE</sequence>
<accession>A0A1B0A3B2</accession>
<reference evidence="2" key="1">
    <citation type="submission" date="2014-03" db="EMBL/GenBank/DDBJ databases">
        <authorList>
            <person name="Aksoy S."/>
            <person name="Warren W."/>
            <person name="Wilson R.K."/>
        </authorList>
    </citation>
    <scope>NUCLEOTIDE SEQUENCE [LARGE SCALE GENOMIC DNA]</scope>
    <source>
        <strain evidence="2">IAEA</strain>
    </source>
</reference>
<protein>
    <submittedName>
        <fullName evidence="1">Uncharacterized protein</fullName>
    </submittedName>
</protein>
<reference evidence="1" key="2">
    <citation type="submission" date="2020-05" db="UniProtKB">
        <authorList>
            <consortium name="EnsemblMetazoa"/>
        </authorList>
    </citation>
    <scope>IDENTIFICATION</scope>
    <source>
        <strain evidence="1">IAEA</strain>
    </source>
</reference>
<evidence type="ECO:0000313" key="1">
    <source>
        <dbReference type="EnsemblMetazoa" id="GPAI033172-PA"/>
    </source>
</evidence>